<evidence type="ECO:0000313" key="2">
    <source>
        <dbReference type="EMBL" id="PMD56248.1"/>
    </source>
</evidence>
<dbReference type="GeneID" id="36595215"/>
<dbReference type="RefSeq" id="XP_024733152.1">
    <property type="nucleotide sequence ID" value="XM_024887139.1"/>
</dbReference>
<name>A0A2J6SZP0_9HELO</name>
<dbReference type="EMBL" id="KZ613848">
    <property type="protein sequence ID" value="PMD56248.1"/>
    <property type="molecule type" value="Genomic_DNA"/>
</dbReference>
<feature type="compositionally biased region" description="Polar residues" evidence="1">
    <location>
        <begin position="52"/>
        <end position="63"/>
    </location>
</feature>
<dbReference type="AlphaFoldDB" id="A0A2J6SZP0"/>
<sequence>MISLLLSTGICTPQLQAQISLASFYNHKIFESNPRRINSYRKPHNNFNFQELLQSAMDHQNTPARHHQPDTPIDRSTGSSGDLTPMERWARENAKEEPWNAVASKTNPSGGEYSSGQGTSSTRGQSGSVGVGSN</sequence>
<protein>
    <submittedName>
        <fullName evidence="2">Uncharacterized protein</fullName>
    </submittedName>
</protein>
<feature type="compositionally biased region" description="Low complexity" evidence="1">
    <location>
        <begin position="114"/>
        <end position="126"/>
    </location>
</feature>
<organism evidence="2 3">
    <name type="scientific">Hyaloscypha bicolor E</name>
    <dbReference type="NCBI Taxonomy" id="1095630"/>
    <lineage>
        <taxon>Eukaryota</taxon>
        <taxon>Fungi</taxon>
        <taxon>Dikarya</taxon>
        <taxon>Ascomycota</taxon>
        <taxon>Pezizomycotina</taxon>
        <taxon>Leotiomycetes</taxon>
        <taxon>Helotiales</taxon>
        <taxon>Hyaloscyphaceae</taxon>
        <taxon>Hyaloscypha</taxon>
        <taxon>Hyaloscypha bicolor</taxon>
    </lineage>
</organism>
<gene>
    <name evidence="2" type="ORF">K444DRAFT_665902</name>
</gene>
<dbReference type="OrthoDB" id="10299388at2759"/>
<dbReference type="Proteomes" id="UP000235371">
    <property type="component" value="Unassembled WGS sequence"/>
</dbReference>
<accession>A0A2J6SZP0</accession>
<proteinExistence type="predicted"/>
<feature type="region of interest" description="Disordered" evidence="1">
    <location>
        <begin position="52"/>
        <end position="134"/>
    </location>
</feature>
<evidence type="ECO:0000313" key="3">
    <source>
        <dbReference type="Proteomes" id="UP000235371"/>
    </source>
</evidence>
<keyword evidence="3" id="KW-1185">Reference proteome</keyword>
<feature type="compositionally biased region" description="Basic and acidic residues" evidence="1">
    <location>
        <begin position="88"/>
        <end position="98"/>
    </location>
</feature>
<dbReference type="InParanoid" id="A0A2J6SZP0"/>
<evidence type="ECO:0000256" key="1">
    <source>
        <dbReference type="SAM" id="MobiDB-lite"/>
    </source>
</evidence>
<reference evidence="2 3" key="1">
    <citation type="submission" date="2016-04" db="EMBL/GenBank/DDBJ databases">
        <title>A degradative enzymes factory behind the ericoid mycorrhizal symbiosis.</title>
        <authorList>
            <consortium name="DOE Joint Genome Institute"/>
            <person name="Martino E."/>
            <person name="Morin E."/>
            <person name="Grelet G."/>
            <person name="Kuo A."/>
            <person name="Kohler A."/>
            <person name="Daghino S."/>
            <person name="Barry K."/>
            <person name="Choi C."/>
            <person name="Cichocki N."/>
            <person name="Clum A."/>
            <person name="Copeland A."/>
            <person name="Hainaut M."/>
            <person name="Haridas S."/>
            <person name="Labutti K."/>
            <person name="Lindquist E."/>
            <person name="Lipzen A."/>
            <person name="Khouja H.-R."/>
            <person name="Murat C."/>
            <person name="Ohm R."/>
            <person name="Olson A."/>
            <person name="Spatafora J."/>
            <person name="Veneault-Fourrey C."/>
            <person name="Henrissat B."/>
            <person name="Grigoriev I."/>
            <person name="Martin F."/>
            <person name="Perotto S."/>
        </authorList>
    </citation>
    <scope>NUCLEOTIDE SEQUENCE [LARGE SCALE GENOMIC DNA]</scope>
    <source>
        <strain evidence="2 3">E</strain>
    </source>
</reference>